<sequence>MLHQRVLHTGELCTLKAIWYRRVQGSGTVWGAHRLDSGALPCCRVKPWPAAFRSLPLAASKTLIRKYGTLHPLFSQSVYRHSDERPGGHVVKSGCRVKSRAQGSALLYAVVPESNLAHPRYHCLFLFE</sequence>
<proteinExistence type="predicted"/>
<gene>
    <name evidence="1" type="ORF">AAFF_G00097750</name>
</gene>
<dbReference type="EMBL" id="JAINUG010000163">
    <property type="protein sequence ID" value="KAJ8390997.1"/>
    <property type="molecule type" value="Genomic_DNA"/>
</dbReference>
<organism evidence="1 2">
    <name type="scientific">Aldrovandia affinis</name>
    <dbReference type="NCBI Taxonomy" id="143900"/>
    <lineage>
        <taxon>Eukaryota</taxon>
        <taxon>Metazoa</taxon>
        <taxon>Chordata</taxon>
        <taxon>Craniata</taxon>
        <taxon>Vertebrata</taxon>
        <taxon>Euteleostomi</taxon>
        <taxon>Actinopterygii</taxon>
        <taxon>Neopterygii</taxon>
        <taxon>Teleostei</taxon>
        <taxon>Notacanthiformes</taxon>
        <taxon>Halosauridae</taxon>
        <taxon>Aldrovandia</taxon>
    </lineage>
</organism>
<dbReference type="Proteomes" id="UP001221898">
    <property type="component" value="Unassembled WGS sequence"/>
</dbReference>
<accession>A0AAD7RVG1</accession>
<keyword evidence="2" id="KW-1185">Reference proteome</keyword>
<dbReference type="AlphaFoldDB" id="A0AAD7RVG1"/>
<name>A0AAD7RVG1_9TELE</name>
<evidence type="ECO:0000313" key="1">
    <source>
        <dbReference type="EMBL" id="KAJ8390997.1"/>
    </source>
</evidence>
<reference evidence="1" key="1">
    <citation type="journal article" date="2023" name="Science">
        <title>Genome structures resolve the early diversification of teleost fishes.</title>
        <authorList>
            <person name="Parey E."/>
            <person name="Louis A."/>
            <person name="Montfort J."/>
            <person name="Bouchez O."/>
            <person name="Roques C."/>
            <person name="Iampietro C."/>
            <person name="Lluch J."/>
            <person name="Castinel A."/>
            <person name="Donnadieu C."/>
            <person name="Desvignes T."/>
            <person name="Floi Bucao C."/>
            <person name="Jouanno E."/>
            <person name="Wen M."/>
            <person name="Mejri S."/>
            <person name="Dirks R."/>
            <person name="Jansen H."/>
            <person name="Henkel C."/>
            <person name="Chen W.J."/>
            <person name="Zahm M."/>
            <person name="Cabau C."/>
            <person name="Klopp C."/>
            <person name="Thompson A.W."/>
            <person name="Robinson-Rechavi M."/>
            <person name="Braasch I."/>
            <person name="Lecointre G."/>
            <person name="Bobe J."/>
            <person name="Postlethwait J.H."/>
            <person name="Berthelot C."/>
            <person name="Roest Crollius H."/>
            <person name="Guiguen Y."/>
        </authorList>
    </citation>
    <scope>NUCLEOTIDE SEQUENCE</scope>
    <source>
        <strain evidence="1">NC1722</strain>
    </source>
</reference>
<comment type="caution">
    <text evidence="1">The sequence shown here is derived from an EMBL/GenBank/DDBJ whole genome shotgun (WGS) entry which is preliminary data.</text>
</comment>
<protein>
    <submittedName>
        <fullName evidence="1">Uncharacterized protein</fullName>
    </submittedName>
</protein>
<evidence type="ECO:0000313" key="2">
    <source>
        <dbReference type="Proteomes" id="UP001221898"/>
    </source>
</evidence>